<comment type="pathway">
    <text evidence="11">Porphyrin-containing compound metabolism.</text>
</comment>
<evidence type="ECO:0000313" key="15">
    <source>
        <dbReference type="Proteomes" id="UP000562984"/>
    </source>
</evidence>
<feature type="transmembrane region" description="Helical" evidence="13">
    <location>
        <begin position="105"/>
        <end position="123"/>
    </location>
</feature>
<dbReference type="Pfam" id="PF02628">
    <property type="entry name" value="COX15-CtaA"/>
    <property type="match status" value="1"/>
</dbReference>
<dbReference type="RefSeq" id="WP_171201219.1">
    <property type="nucleotide sequence ID" value="NZ_JABEND010000014.1"/>
</dbReference>
<gene>
    <name evidence="14" type="ORF">HKD39_17845</name>
</gene>
<evidence type="ECO:0000256" key="7">
    <source>
        <dbReference type="ARBA" id="ARBA00023004"/>
    </source>
</evidence>
<dbReference type="GO" id="GO:0046872">
    <property type="term" value="F:metal ion binding"/>
    <property type="evidence" value="ECO:0007669"/>
    <property type="project" value="UniProtKB-KW"/>
</dbReference>
<evidence type="ECO:0000256" key="11">
    <source>
        <dbReference type="ARBA" id="ARBA00023444"/>
    </source>
</evidence>
<evidence type="ECO:0000256" key="12">
    <source>
        <dbReference type="SAM" id="MobiDB-lite"/>
    </source>
</evidence>
<keyword evidence="10" id="KW-1015">Disulfide bond</keyword>
<evidence type="ECO:0000256" key="4">
    <source>
        <dbReference type="ARBA" id="ARBA00022723"/>
    </source>
</evidence>
<sequence>MTTTGKGRQPSRRGAARSAPTGGSTPLTGTARTADTTGDGVDPWLRYSSAAVVALSLLIVIGGGIVRLTGSGLGCSSWPNCSPGEFAPEYTAQNLHDMIEWTNRMLTGVLVAGVAVFIVVAWWRVGLRNRITLSGFAQLAIVLLNAVVGGISVLTGLNPWVVAGHFLAAMLLVGTAAASYELVLLEGRGRPAPTSRPLAGLLVVTTGVVVVFGTAVSGSGPHSGDDNATKRMGFDWTAVTIVHGVAAAAMLVIALIYAAGISPAGRFREVRRRSQVFLGLVVLQGVVGIVQAMTNLPIVMVIVHLLMAAMLWAGAVRIYLAARFAGAAPTVGGPASSVGGPATAAGRTAGHAGSAGPGTAEVGR</sequence>
<proteinExistence type="predicted"/>
<keyword evidence="2" id="KW-1003">Cell membrane</keyword>
<feature type="transmembrane region" description="Helical" evidence="13">
    <location>
        <begin position="236"/>
        <end position="262"/>
    </location>
</feature>
<evidence type="ECO:0000256" key="6">
    <source>
        <dbReference type="ARBA" id="ARBA00023002"/>
    </source>
</evidence>
<feature type="region of interest" description="Disordered" evidence="12">
    <location>
        <begin position="1"/>
        <end position="35"/>
    </location>
</feature>
<keyword evidence="6" id="KW-0560">Oxidoreductase</keyword>
<evidence type="ECO:0000256" key="1">
    <source>
        <dbReference type="ARBA" id="ARBA00004141"/>
    </source>
</evidence>
<dbReference type="AlphaFoldDB" id="A0A849AD67"/>
<organism evidence="14 15">
    <name type="scientific">Nakamurella aerolata</name>
    <dbReference type="NCBI Taxonomy" id="1656892"/>
    <lineage>
        <taxon>Bacteria</taxon>
        <taxon>Bacillati</taxon>
        <taxon>Actinomycetota</taxon>
        <taxon>Actinomycetes</taxon>
        <taxon>Nakamurellales</taxon>
        <taxon>Nakamurellaceae</taxon>
        <taxon>Nakamurella</taxon>
    </lineage>
</organism>
<evidence type="ECO:0000256" key="9">
    <source>
        <dbReference type="ARBA" id="ARBA00023136"/>
    </source>
</evidence>
<comment type="subcellular location">
    <subcellularLocation>
        <location evidence="1">Membrane</location>
        <topology evidence="1">Multi-pass membrane protein</topology>
    </subcellularLocation>
</comment>
<keyword evidence="8" id="KW-0350">Heme biosynthesis</keyword>
<protein>
    <submittedName>
        <fullName evidence="14">Heme A synthase</fullName>
    </submittedName>
</protein>
<comment type="caution">
    <text evidence="14">The sequence shown here is derived from an EMBL/GenBank/DDBJ whole genome shotgun (WGS) entry which is preliminary data.</text>
</comment>
<feature type="transmembrane region" description="Helical" evidence="13">
    <location>
        <begin position="50"/>
        <end position="70"/>
    </location>
</feature>
<evidence type="ECO:0000256" key="10">
    <source>
        <dbReference type="ARBA" id="ARBA00023157"/>
    </source>
</evidence>
<dbReference type="EMBL" id="JABEND010000014">
    <property type="protein sequence ID" value="NNG37526.1"/>
    <property type="molecule type" value="Genomic_DNA"/>
</dbReference>
<feature type="compositionally biased region" description="Low complexity" evidence="12">
    <location>
        <begin position="339"/>
        <end position="354"/>
    </location>
</feature>
<keyword evidence="7" id="KW-0408">Iron</keyword>
<dbReference type="InterPro" id="IPR003780">
    <property type="entry name" value="COX15/CtaA_fam"/>
</dbReference>
<evidence type="ECO:0000256" key="13">
    <source>
        <dbReference type="SAM" id="Phobius"/>
    </source>
</evidence>
<dbReference type="InterPro" id="IPR050450">
    <property type="entry name" value="COX15/CtaA_HemeA_synthase"/>
</dbReference>
<keyword evidence="4" id="KW-0479">Metal-binding</keyword>
<evidence type="ECO:0000313" key="14">
    <source>
        <dbReference type="EMBL" id="NNG37526.1"/>
    </source>
</evidence>
<keyword evidence="9 13" id="KW-0472">Membrane</keyword>
<name>A0A849AD67_9ACTN</name>
<evidence type="ECO:0000256" key="5">
    <source>
        <dbReference type="ARBA" id="ARBA00022989"/>
    </source>
</evidence>
<feature type="transmembrane region" description="Helical" evidence="13">
    <location>
        <begin position="135"/>
        <end position="154"/>
    </location>
</feature>
<keyword evidence="15" id="KW-1185">Reference proteome</keyword>
<evidence type="ECO:0000256" key="8">
    <source>
        <dbReference type="ARBA" id="ARBA00023133"/>
    </source>
</evidence>
<dbReference type="GO" id="GO:0006784">
    <property type="term" value="P:heme A biosynthetic process"/>
    <property type="evidence" value="ECO:0007669"/>
    <property type="project" value="InterPro"/>
</dbReference>
<keyword evidence="5 13" id="KW-1133">Transmembrane helix</keyword>
<reference evidence="14 15" key="1">
    <citation type="submission" date="2020-05" db="EMBL/GenBank/DDBJ databases">
        <title>Nakamurella sp. DB0629 isolated from air conditioner.</title>
        <authorList>
            <person name="Kim D.H."/>
            <person name="Kim D.-U."/>
        </authorList>
    </citation>
    <scope>NUCLEOTIDE SEQUENCE [LARGE SCALE GENOMIC DNA]</scope>
    <source>
        <strain evidence="14 15">DB0629</strain>
    </source>
</reference>
<feature type="transmembrane region" description="Helical" evidence="13">
    <location>
        <begin position="274"/>
        <end position="292"/>
    </location>
</feature>
<dbReference type="PANTHER" id="PTHR35457:SF1">
    <property type="entry name" value="HEME A SYNTHASE"/>
    <property type="match status" value="1"/>
</dbReference>
<dbReference type="GO" id="GO:0016020">
    <property type="term" value="C:membrane"/>
    <property type="evidence" value="ECO:0007669"/>
    <property type="project" value="UniProtKB-SubCell"/>
</dbReference>
<dbReference type="GO" id="GO:0016491">
    <property type="term" value="F:oxidoreductase activity"/>
    <property type="evidence" value="ECO:0007669"/>
    <property type="project" value="UniProtKB-KW"/>
</dbReference>
<feature type="transmembrane region" description="Helical" evidence="13">
    <location>
        <begin position="197"/>
        <end position="216"/>
    </location>
</feature>
<feature type="transmembrane region" description="Helical" evidence="13">
    <location>
        <begin position="298"/>
        <end position="320"/>
    </location>
</feature>
<dbReference type="Proteomes" id="UP000562984">
    <property type="component" value="Unassembled WGS sequence"/>
</dbReference>
<keyword evidence="3 13" id="KW-0812">Transmembrane</keyword>
<accession>A0A849AD67</accession>
<feature type="region of interest" description="Disordered" evidence="12">
    <location>
        <begin position="339"/>
        <end position="364"/>
    </location>
</feature>
<dbReference type="PANTHER" id="PTHR35457">
    <property type="entry name" value="HEME A SYNTHASE"/>
    <property type="match status" value="1"/>
</dbReference>
<feature type="transmembrane region" description="Helical" evidence="13">
    <location>
        <begin position="160"/>
        <end position="185"/>
    </location>
</feature>
<evidence type="ECO:0000256" key="3">
    <source>
        <dbReference type="ARBA" id="ARBA00022692"/>
    </source>
</evidence>
<evidence type="ECO:0000256" key="2">
    <source>
        <dbReference type="ARBA" id="ARBA00022475"/>
    </source>
</evidence>